<organism evidence="1 2">
    <name type="scientific">Mycena sanguinolenta</name>
    <dbReference type="NCBI Taxonomy" id="230812"/>
    <lineage>
        <taxon>Eukaryota</taxon>
        <taxon>Fungi</taxon>
        <taxon>Dikarya</taxon>
        <taxon>Basidiomycota</taxon>
        <taxon>Agaricomycotina</taxon>
        <taxon>Agaricomycetes</taxon>
        <taxon>Agaricomycetidae</taxon>
        <taxon>Agaricales</taxon>
        <taxon>Marasmiineae</taxon>
        <taxon>Mycenaceae</taxon>
        <taxon>Mycena</taxon>
    </lineage>
</organism>
<reference evidence="1" key="1">
    <citation type="submission" date="2020-05" db="EMBL/GenBank/DDBJ databases">
        <title>Mycena genomes resolve the evolution of fungal bioluminescence.</title>
        <authorList>
            <person name="Tsai I.J."/>
        </authorList>
    </citation>
    <scope>NUCLEOTIDE SEQUENCE</scope>
    <source>
        <strain evidence="1">160909Yilan</strain>
    </source>
</reference>
<keyword evidence="2" id="KW-1185">Reference proteome</keyword>
<dbReference type="Proteomes" id="UP000623467">
    <property type="component" value="Unassembled WGS sequence"/>
</dbReference>
<dbReference type="EMBL" id="JACAZH010000016">
    <property type="protein sequence ID" value="KAF7349417.1"/>
    <property type="molecule type" value="Genomic_DNA"/>
</dbReference>
<gene>
    <name evidence="1" type="ORF">MSAN_01731600</name>
</gene>
<comment type="caution">
    <text evidence="1">The sequence shown here is derived from an EMBL/GenBank/DDBJ whole genome shotgun (WGS) entry which is preliminary data.</text>
</comment>
<dbReference type="AlphaFoldDB" id="A0A8H6Y027"/>
<evidence type="ECO:0000313" key="2">
    <source>
        <dbReference type="Proteomes" id="UP000623467"/>
    </source>
</evidence>
<sequence length="75" mass="8234">MHANPLLAPPLLALEPPLIGHLASLPEWVVPYRGQVQSLEVSDMYLTVSIGLESFLHMHVDDLQALPASHLARDT</sequence>
<accession>A0A8H6Y027</accession>
<protein>
    <submittedName>
        <fullName evidence="1">Uncharacterized protein</fullName>
    </submittedName>
</protein>
<name>A0A8H6Y027_9AGAR</name>
<proteinExistence type="predicted"/>
<evidence type="ECO:0000313" key="1">
    <source>
        <dbReference type="EMBL" id="KAF7349417.1"/>
    </source>
</evidence>